<dbReference type="GO" id="GO:0050897">
    <property type="term" value="F:cobalt ion binding"/>
    <property type="evidence" value="ECO:0007669"/>
    <property type="project" value="UniProtKB-UniRule"/>
</dbReference>
<evidence type="ECO:0000256" key="9">
    <source>
        <dbReference type="SAM" id="MobiDB-lite"/>
    </source>
</evidence>
<evidence type="ECO:0000256" key="4">
    <source>
        <dbReference type="ARBA" id="ARBA00022801"/>
    </source>
</evidence>
<dbReference type="GO" id="GO:0016811">
    <property type="term" value="F:hydrolase activity, acting on carbon-nitrogen (but not peptide) bonds, in linear amides"/>
    <property type="evidence" value="ECO:0007669"/>
    <property type="project" value="UniProtKB-UniRule"/>
</dbReference>
<dbReference type="GO" id="GO:0008270">
    <property type="term" value="F:zinc ion binding"/>
    <property type="evidence" value="ECO:0007669"/>
    <property type="project" value="UniProtKB-UniRule"/>
</dbReference>
<dbReference type="Gene3D" id="3.40.630.10">
    <property type="entry name" value="Zn peptidases"/>
    <property type="match status" value="2"/>
</dbReference>
<feature type="binding site" evidence="8">
    <location>
        <position position="153"/>
    </location>
    <ligand>
        <name>Zn(2+)</name>
        <dbReference type="ChEBI" id="CHEBI:29105"/>
        <label>2</label>
    </ligand>
</feature>
<keyword evidence="11" id="KW-1185">Reference proteome</keyword>
<feature type="binding site" evidence="8">
    <location>
        <position position="380"/>
    </location>
    <ligand>
        <name>Zn(2+)</name>
        <dbReference type="ChEBI" id="CHEBI:29105"/>
        <label>2</label>
    </ligand>
</feature>
<gene>
    <name evidence="8" type="primary">lysK</name>
    <name evidence="10" type="ORF">OS889_01555</name>
</gene>
<keyword evidence="1 8" id="KW-0963">Cytoplasm</keyword>
<dbReference type="HAMAP" id="MF_01120">
    <property type="entry name" value="LysK"/>
    <property type="match status" value="1"/>
</dbReference>
<feature type="binding site" evidence="8">
    <location>
        <position position="153"/>
    </location>
    <ligand>
        <name>Zn(2+)</name>
        <dbReference type="ChEBI" id="CHEBI:29105"/>
        <label>1</label>
    </ligand>
</feature>
<keyword evidence="6 8" id="KW-0457">Lysine biosynthesis</keyword>
<evidence type="ECO:0000256" key="7">
    <source>
        <dbReference type="ARBA" id="ARBA00023285"/>
    </source>
</evidence>
<dbReference type="PROSITE" id="PS00758">
    <property type="entry name" value="ARGE_DAPE_CPG2_1"/>
    <property type="match status" value="1"/>
</dbReference>
<feature type="binding site" evidence="8">
    <location>
        <position position="129"/>
    </location>
    <ligand>
        <name>Zn(2+)</name>
        <dbReference type="ChEBI" id="CHEBI:29105"/>
        <label>1</label>
    </ligand>
</feature>
<dbReference type="SUPFAM" id="SSF53187">
    <property type="entry name" value="Zn-dependent exopeptidases"/>
    <property type="match status" value="1"/>
</dbReference>
<accession>A0ABD5M9J4</accession>
<evidence type="ECO:0000256" key="3">
    <source>
        <dbReference type="ARBA" id="ARBA00022723"/>
    </source>
</evidence>
<dbReference type="PANTHER" id="PTHR43808:SF28">
    <property type="entry name" value="[LYSW]-LYSINE_[LYSW]-ORNITHINE HYDROLASE"/>
    <property type="match status" value="1"/>
</dbReference>
<comment type="cofactor">
    <cofactor evidence="8">
        <name>Zn(2+)</name>
        <dbReference type="ChEBI" id="CHEBI:29105"/>
    </cofactor>
    <cofactor evidence="8">
        <name>Co(2+)</name>
        <dbReference type="ChEBI" id="CHEBI:48828"/>
    </cofactor>
    <text evidence="8">Binds 2 Zn(2+) or Co(2+) ions per subunit.</text>
</comment>
<organism evidence="10 11">
    <name type="scientific">Halobellus rubicundus</name>
    <dbReference type="NCBI Taxonomy" id="2996466"/>
    <lineage>
        <taxon>Archaea</taxon>
        <taxon>Methanobacteriati</taxon>
        <taxon>Methanobacteriota</taxon>
        <taxon>Stenosarchaea group</taxon>
        <taxon>Halobacteria</taxon>
        <taxon>Halobacteriales</taxon>
        <taxon>Haloferacaceae</taxon>
        <taxon>Halobellus</taxon>
    </lineage>
</organism>
<comment type="catalytic activity">
    <reaction evidence="8">
        <text>[amino-group carrier protein]-C-terminal-gamma-(L-lysyl)-L-glutamate + H2O = [amino-group carrier protein]-C-terminal-L-glutamate + L-lysine</text>
        <dbReference type="Rhea" id="RHEA:48684"/>
        <dbReference type="Rhea" id="RHEA-COMP:9693"/>
        <dbReference type="Rhea" id="RHEA-COMP:9715"/>
        <dbReference type="ChEBI" id="CHEBI:15377"/>
        <dbReference type="ChEBI" id="CHEBI:32551"/>
        <dbReference type="ChEBI" id="CHEBI:78525"/>
        <dbReference type="ChEBI" id="CHEBI:78526"/>
        <dbReference type="EC" id="3.5.1.130"/>
    </reaction>
</comment>
<evidence type="ECO:0000313" key="10">
    <source>
        <dbReference type="EMBL" id="MFA1609693.1"/>
    </source>
</evidence>
<dbReference type="GO" id="GO:0005737">
    <property type="term" value="C:cytoplasm"/>
    <property type="evidence" value="ECO:0007669"/>
    <property type="project" value="UniProtKB-SubCell"/>
</dbReference>
<comment type="function">
    <text evidence="8">Catalyzes the release of L-lysine from [LysW]-gamma-L-lysine and the release of L-ornithine from [LysW]-L-ornithine.</text>
</comment>
<sequence length="407" mass="43458">MSLELDPDDLDEMESKAEPAAAESDPTDADPTELVEFDPDSVDVAGDGGTAFTATDHDVFDVEPGLTEGLNEAQTLLADLVSIPSPSGQEAAAAERLKAFFEAHDREVWIDEVGNVRAPADDSVLLTSHIDTVPGDVPVRIENGVLWGRGTVDATGPLAAMAVAAVETGVSFVGVVQEETSSTGAWHLVEDREAPEAVINGEPSGWDGITLGYRGFLAGTYVSTSELGHSSRPEDNAIQSAVNWWSSVADFFDEDESDGVFDTVTTKPVSFDGGPTEDGLAVEATVDVQFRVPPKFTIDDIREVAEGELTRGSVHWEKPIPPVMTSPRTEVGRAFRVAIRGAGGEPRLLRKTGTSDMNIYAGAWDCPMATYGPGDSDLDHAPNEHLDLAEYDSSIDVLVDVCERLQE</sequence>
<dbReference type="AlphaFoldDB" id="A0ABD5M9J4"/>
<dbReference type="RefSeq" id="WP_372386725.1">
    <property type="nucleotide sequence ID" value="NZ_JBGNYA010000001.1"/>
</dbReference>
<dbReference type="InterPro" id="IPR001261">
    <property type="entry name" value="ArgE/DapE_CS"/>
</dbReference>
<evidence type="ECO:0000256" key="2">
    <source>
        <dbReference type="ARBA" id="ARBA00022605"/>
    </source>
</evidence>
<dbReference type="GO" id="GO:0019878">
    <property type="term" value="P:lysine biosynthetic process via aminoadipic acid"/>
    <property type="evidence" value="ECO:0007669"/>
    <property type="project" value="UniProtKB-UniRule"/>
</dbReference>
<reference evidence="10 11" key="1">
    <citation type="submission" date="2024-08" db="EMBL/GenBank/DDBJ databases">
        <title>Halobellus sp. MBLA0158 whole genome sequence.</title>
        <authorList>
            <person name="Hwang C.Y."/>
            <person name="Cho E.-S."/>
            <person name="Seo M.-J."/>
        </authorList>
    </citation>
    <scope>NUCLEOTIDE SEQUENCE [LARGE SCALE GENOMIC DNA]</scope>
    <source>
        <strain evidence="10 11">MBLA0158</strain>
    </source>
</reference>
<feature type="compositionally biased region" description="Acidic residues" evidence="9">
    <location>
        <begin position="1"/>
        <end position="12"/>
    </location>
</feature>
<dbReference type="InterPro" id="IPR050072">
    <property type="entry name" value="Peptidase_M20A"/>
</dbReference>
<feature type="active site" description="Proton acceptor" evidence="8">
    <location>
        <position position="178"/>
    </location>
</feature>
<keyword evidence="5 8" id="KW-0862">Zinc</keyword>
<dbReference type="EC" id="3.5.1.132" evidence="8"/>
<keyword evidence="7 8" id="KW-0170">Cobalt</keyword>
<evidence type="ECO:0000256" key="5">
    <source>
        <dbReference type="ARBA" id="ARBA00022833"/>
    </source>
</evidence>
<feature type="binding site" evidence="8">
    <location>
        <position position="179"/>
    </location>
    <ligand>
        <name>Zn(2+)</name>
        <dbReference type="ChEBI" id="CHEBI:29105"/>
        <label>2</label>
    </ligand>
</feature>
<comment type="caution">
    <text evidence="10">The sequence shown here is derived from an EMBL/GenBank/DDBJ whole genome shotgun (WGS) entry which is preliminary data.</text>
</comment>
<feature type="compositionally biased region" description="Acidic residues" evidence="9">
    <location>
        <begin position="25"/>
        <end position="41"/>
    </location>
</feature>
<dbReference type="NCBIfam" id="NF003367">
    <property type="entry name" value="PRK04443.1"/>
    <property type="match status" value="1"/>
</dbReference>
<comment type="subcellular location">
    <subcellularLocation>
        <location evidence="8">Cytoplasm</location>
    </subcellularLocation>
</comment>
<keyword evidence="3 8" id="KW-0479">Metal-binding</keyword>
<proteinExistence type="inferred from homology"/>
<dbReference type="EMBL" id="JBGNYA010000001">
    <property type="protein sequence ID" value="MFA1609693.1"/>
    <property type="molecule type" value="Genomic_DNA"/>
</dbReference>
<comment type="pathway">
    <text evidence="8">Amino-acid biosynthesis; L-arginine biosynthesis.</text>
</comment>
<name>A0ABD5M9J4_9EURY</name>
<dbReference type="InterPro" id="IPR002933">
    <property type="entry name" value="Peptidase_M20"/>
</dbReference>
<comment type="similarity">
    <text evidence="8">Belongs to the peptidase M20A family. LysK subfamily.</text>
</comment>
<dbReference type="PANTHER" id="PTHR43808">
    <property type="entry name" value="ACETYLORNITHINE DEACETYLASE"/>
    <property type="match status" value="1"/>
</dbReference>
<evidence type="ECO:0000256" key="8">
    <source>
        <dbReference type="HAMAP-Rule" id="MF_01120"/>
    </source>
</evidence>
<feature type="active site" evidence="8">
    <location>
        <position position="131"/>
    </location>
</feature>
<dbReference type="NCBIfam" id="TIGR01902">
    <property type="entry name" value="dapE-lys-deAc"/>
    <property type="match status" value="1"/>
</dbReference>
<dbReference type="Proteomes" id="UP001570511">
    <property type="component" value="Unassembled WGS sequence"/>
</dbReference>
<evidence type="ECO:0000256" key="6">
    <source>
        <dbReference type="ARBA" id="ARBA00023154"/>
    </source>
</evidence>
<keyword evidence="2 8" id="KW-0028">Amino-acid biosynthesis</keyword>
<dbReference type="GO" id="GO:0042450">
    <property type="term" value="P:L-arginine biosynthetic process via ornithine"/>
    <property type="evidence" value="ECO:0007669"/>
    <property type="project" value="UniProtKB-UniRule"/>
</dbReference>
<keyword evidence="4 8" id="KW-0378">Hydrolase</keyword>
<comment type="catalytic activity">
    <reaction evidence="8">
        <text>[amino-group carrier protein]-C-terminal-gamma-(L-ornithyl)-L-glutamate + H2O = [amino-group carrier protein]-C-terminal-L-glutamate + L-ornithine</text>
        <dbReference type="Rhea" id="RHEA:52676"/>
        <dbReference type="Rhea" id="RHEA-COMP:9693"/>
        <dbReference type="Rhea" id="RHEA-COMP:13328"/>
        <dbReference type="ChEBI" id="CHEBI:15377"/>
        <dbReference type="ChEBI" id="CHEBI:46911"/>
        <dbReference type="ChEBI" id="CHEBI:78525"/>
        <dbReference type="ChEBI" id="CHEBI:136763"/>
        <dbReference type="EC" id="3.5.1.132"/>
    </reaction>
</comment>
<dbReference type="InterPro" id="IPR010175">
    <property type="entry name" value="LysK"/>
</dbReference>
<comment type="pathway">
    <text evidence="8">Amino-acid biosynthesis; L-lysine biosynthesis via AAA pathway; L-lysine from L-alpha-aminoadipate (Thermus route): step 5/5.</text>
</comment>
<dbReference type="Pfam" id="PF01546">
    <property type="entry name" value="Peptidase_M20"/>
    <property type="match status" value="1"/>
</dbReference>
<feature type="binding site" evidence="8">
    <location>
        <position position="202"/>
    </location>
    <ligand>
        <name>Zn(2+)</name>
        <dbReference type="ChEBI" id="CHEBI:29105"/>
        <label>1</label>
    </ligand>
</feature>
<keyword evidence="8" id="KW-0055">Arginine biosynthesis</keyword>
<protein>
    <recommendedName>
        <fullName evidence="8">Putative [LysW]-lysine/[LysW]-ornithine hydrolase</fullName>
        <ecNumber evidence="8">3.5.1.130</ecNumber>
        <ecNumber evidence="8">3.5.1.132</ecNumber>
    </recommendedName>
</protein>
<dbReference type="EC" id="3.5.1.130" evidence="8"/>
<feature type="region of interest" description="Disordered" evidence="9">
    <location>
        <begin position="1"/>
        <end position="42"/>
    </location>
</feature>
<evidence type="ECO:0000313" key="11">
    <source>
        <dbReference type="Proteomes" id="UP001570511"/>
    </source>
</evidence>
<evidence type="ECO:0000256" key="1">
    <source>
        <dbReference type="ARBA" id="ARBA00022490"/>
    </source>
</evidence>